<dbReference type="KEGG" id="ami:Amir_6545"/>
<dbReference type="AlphaFoldDB" id="C6WLW0"/>
<protein>
    <submittedName>
        <fullName evidence="2">Uncharacterized protein</fullName>
    </submittedName>
</protein>
<keyword evidence="1" id="KW-1133">Transmembrane helix</keyword>
<name>C6WLW0_ACTMD</name>
<dbReference type="Proteomes" id="UP000002213">
    <property type="component" value="Chromosome"/>
</dbReference>
<keyword evidence="3" id="KW-1185">Reference proteome</keyword>
<proteinExistence type="predicted"/>
<sequence length="277" mass="29320">MAAIGATLPRGEMSASPHLQKYFAQRMRRSTTSLLLWAVLVSGIVLLGGSALGTLTAEHTEVTATAVAETTTSQTSGGRRSRTTEQVPALRVEFEHAGERREDVVVAGDRVVGDRFPVFVDGETGEARLAVPTVATATWVLVAVLTLVAALWAWISFGGVLRTARLRAFDPEAADERFALAVNRITPVKLGKSDFLHVTGVVGASTATAPEHGAGQVVRLSALAEVLPPADRIPARLDVRLVPDGGVVTTAFVRGPGDDGWWTASVVPEDNAQSRRV</sequence>
<dbReference type="EMBL" id="CP001630">
    <property type="protein sequence ID" value="ACU40345.1"/>
    <property type="molecule type" value="Genomic_DNA"/>
</dbReference>
<keyword evidence="1" id="KW-0812">Transmembrane</keyword>
<evidence type="ECO:0000313" key="2">
    <source>
        <dbReference type="EMBL" id="ACU40345.1"/>
    </source>
</evidence>
<organism evidence="2 3">
    <name type="scientific">Actinosynnema mirum (strain ATCC 29888 / DSM 43827 / JCM 3225 / NBRC 14064 / NCIMB 13271 / NRRL B-12336 / IMRU 3971 / 101)</name>
    <dbReference type="NCBI Taxonomy" id="446462"/>
    <lineage>
        <taxon>Bacteria</taxon>
        <taxon>Bacillati</taxon>
        <taxon>Actinomycetota</taxon>
        <taxon>Actinomycetes</taxon>
        <taxon>Pseudonocardiales</taxon>
        <taxon>Pseudonocardiaceae</taxon>
        <taxon>Actinosynnema</taxon>
    </lineage>
</organism>
<evidence type="ECO:0000256" key="1">
    <source>
        <dbReference type="SAM" id="Phobius"/>
    </source>
</evidence>
<evidence type="ECO:0000313" key="3">
    <source>
        <dbReference type="Proteomes" id="UP000002213"/>
    </source>
</evidence>
<dbReference type="STRING" id="446462.Amir_6545"/>
<reference evidence="2 3" key="1">
    <citation type="journal article" date="2009" name="Stand. Genomic Sci.">
        <title>Complete genome sequence of Actinosynnema mirum type strain (101).</title>
        <authorList>
            <person name="Land M."/>
            <person name="Lapidus A."/>
            <person name="Mayilraj S."/>
            <person name="Chen F."/>
            <person name="Copeland A."/>
            <person name="Del Rio T.G."/>
            <person name="Nolan M."/>
            <person name="Lucas S."/>
            <person name="Tice H."/>
            <person name="Cheng J.F."/>
            <person name="Chertkov O."/>
            <person name="Bruce D."/>
            <person name="Goodwin L."/>
            <person name="Pitluck S."/>
            <person name="Rohde M."/>
            <person name="Goker M."/>
            <person name="Pati A."/>
            <person name="Ivanova N."/>
            <person name="Mavromatis K."/>
            <person name="Chen A."/>
            <person name="Palaniappan K."/>
            <person name="Hauser L."/>
            <person name="Chang Y.J."/>
            <person name="Jeffries C.C."/>
            <person name="Brettin T."/>
            <person name="Detter J.C."/>
            <person name="Han C."/>
            <person name="Chain P."/>
            <person name="Tindall B.J."/>
            <person name="Bristow J."/>
            <person name="Eisen J.A."/>
            <person name="Markowitz V."/>
            <person name="Hugenholtz P."/>
            <person name="Kyrpides N.C."/>
            <person name="Klenk H.P."/>
        </authorList>
    </citation>
    <scope>NUCLEOTIDE SEQUENCE [LARGE SCALE GENOMIC DNA]</scope>
    <source>
        <strain evidence="3">ATCC 29888 / DSM 43827 / JCM 3225 / NBRC 14064 / NCIMB 13271 / NRRL B-12336 / IMRU 3971 / 101</strain>
    </source>
</reference>
<feature type="transmembrane region" description="Helical" evidence="1">
    <location>
        <begin position="34"/>
        <end position="55"/>
    </location>
</feature>
<gene>
    <name evidence="2" type="ordered locus">Amir_6545</name>
</gene>
<feature type="transmembrane region" description="Helical" evidence="1">
    <location>
        <begin position="137"/>
        <end position="157"/>
    </location>
</feature>
<dbReference type="HOGENOM" id="CLU_1003376_0_0_11"/>
<accession>C6WLW0</accession>
<keyword evidence="1" id="KW-0472">Membrane</keyword>